<dbReference type="SUPFAM" id="SSF55144">
    <property type="entry name" value="LigT-like"/>
    <property type="match status" value="1"/>
</dbReference>
<evidence type="ECO:0000313" key="2">
    <source>
        <dbReference type="Proteomes" id="UP001611383"/>
    </source>
</evidence>
<sequence>MANPAWTHRTAVVFIPPAEVWPPIQAIRRVHDRQVQRWMPHVTLLYPFAPRFELPKLLPALEAACAALSPFEATLASFRVFQHRADRSTLWLAPEPREAFARIQAALQAAAPDYAHTSRFASGFTPHLSVGQSGSPEQVAELLSRLSESWTPLVFRVAEICIIAREGNHPFEVVRTLRLGATPPQAHTESVP</sequence>
<gene>
    <name evidence="1" type="ORF">F0U60_26280</name>
</gene>
<dbReference type="Gene3D" id="3.90.1140.10">
    <property type="entry name" value="Cyclic phosphodiesterase"/>
    <property type="match status" value="1"/>
</dbReference>
<keyword evidence="1" id="KW-0436">Ligase</keyword>
<protein>
    <submittedName>
        <fullName evidence="1">2'-5' RNA ligase family protein</fullName>
    </submittedName>
</protein>
<organism evidence="1 2">
    <name type="scientific">Archangium minus</name>
    <dbReference type="NCBI Taxonomy" id="83450"/>
    <lineage>
        <taxon>Bacteria</taxon>
        <taxon>Pseudomonadati</taxon>
        <taxon>Myxococcota</taxon>
        <taxon>Myxococcia</taxon>
        <taxon>Myxococcales</taxon>
        <taxon>Cystobacterineae</taxon>
        <taxon>Archangiaceae</taxon>
        <taxon>Archangium</taxon>
    </lineage>
</organism>
<name>A0ABY9WVW2_9BACT</name>
<dbReference type="RefSeq" id="WP_395824769.1">
    <property type="nucleotide sequence ID" value="NZ_CP043494.1"/>
</dbReference>
<dbReference type="Proteomes" id="UP001611383">
    <property type="component" value="Chromosome"/>
</dbReference>
<dbReference type="PANTHER" id="PTHR37474:SF1">
    <property type="entry name" value="2'-5' RNA LIGASE FAMILY PROTEIN"/>
    <property type="match status" value="1"/>
</dbReference>
<dbReference type="Pfam" id="PF13563">
    <property type="entry name" value="2_5_RNA_ligase2"/>
    <property type="match status" value="1"/>
</dbReference>
<accession>A0ABY9WVW2</accession>
<evidence type="ECO:0000313" key="1">
    <source>
        <dbReference type="EMBL" id="WNG47242.1"/>
    </source>
</evidence>
<reference evidence="1 2" key="1">
    <citation type="submission" date="2019-08" db="EMBL/GenBank/DDBJ databases">
        <title>Archangium and Cystobacter genomes.</title>
        <authorList>
            <person name="Chen I.-C.K."/>
            <person name="Wielgoss S."/>
        </authorList>
    </citation>
    <scope>NUCLEOTIDE SEQUENCE [LARGE SCALE GENOMIC DNA]</scope>
    <source>
        <strain evidence="1 2">Cbm 6</strain>
    </source>
</reference>
<dbReference type="EMBL" id="CP043494">
    <property type="protein sequence ID" value="WNG47242.1"/>
    <property type="molecule type" value="Genomic_DNA"/>
</dbReference>
<dbReference type="GO" id="GO:0016874">
    <property type="term" value="F:ligase activity"/>
    <property type="evidence" value="ECO:0007669"/>
    <property type="project" value="UniProtKB-KW"/>
</dbReference>
<dbReference type="PANTHER" id="PTHR37474">
    <property type="entry name" value="RNA LIGASE/CYCLIC NUCLEOTIDE PHOSPHODIESTERASE"/>
    <property type="match status" value="1"/>
</dbReference>
<dbReference type="InterPro" id="IPR009097">
    <property type="entry name" value="Cyclic_Pdiesterase"/>
</dbReference>
<proteinExistence type="predicted"/>
<keyword evidence="2" id="KW-1185">Reference proteome</keyword>